<dbReference type="EMBL" id="CP000781">
    <property type="protein sequence ID" value="ABS68655.1"/>
    <property type="molecule type" value="Genomic_DNA"/>
</dbReference>
<dbReference type="OrthoDB" id="9944852at2"/>
<name>A7IKW2_XANP2</name>
<dbReference type="STRING" id="78245.Xaut_3426"/>
<protein>
    <recommendedName>
        <fullName evidence="3">Twin-arginine translocation signal domain-containing protein</fullName>
    </recommendedName>
</protein>
<evidence type="ECO:0000313" key="2">
    <source>
        <dbReference type="Proteomes" id="UP000002417"/>
    </source>
</evidence>
<proteinExistence type="predicted"/>
<accession>A7IKW2</accession>
<dbReference type="Proteomes" id="UP000002417">
    <property type="component" value="Chromosome"/>
</dbReference>
<dbReference type="AlphaFoldDB" id="A7IKW2"/>
<gene>
    <name evidence="1" type="ordered locus">Xaut_3426</name>
</gene>
<dbReference type="NCBIfam" id="TIGR01409">
    <property type="entry name" value="TAT_signal_seq"/>
    <property type="match status" value="1"/>
</dbReference>
<dbReference type="InterPro" id="IPR019546">
    <property type="entry name" value="TAT_signal_bac_arc"/>
</dbReference>
<reference evidence="1 2" key="1">
    <citation type="submission" date="2007-07" db="EMBL/GenBank/DDBJ databases">
        <title>Complete sequence of chromosome of Xanthobacter autotrophicus Py2.</title>
        <authorList>
            <consortium name="US DOE Joint Genome Institute"/>
            <person name="Copeland A."/>
            <person name="Lucas S."/>
            <person name="Lapidus A."/>
            <person name="Barry K."/>
            <person name="Glavina del Rio T."/>
            <person name="Hammon N."/>
            <person name="Israni S."/>
            <person name="Dalin E."/>
            <person name="Tice H."/>
            <person name="Pitluck S."/>
            <person name="Sims D."/>
            <person name="Brettin T."/>
            <person name="Bruce D."/>
            <person name="Detter J.C."/>
            <person name="Han C."/>
            <person name="Tapia R."/>
            <person name="Brainard J."/>
            <person name="Schmutz J."/>
            <person name="Larimer F."/>
            <person name="Land M."/>
            <person name="Hauser L."/>
            <person name="Kyrpides N."/>
            <person name="Kim E."/>
            <person name="Ensigns S.A."/>
            <person name="Richardson P."/>
        </authorList>
    </citation>
    <scope>NUCLEOTIDE SEQUENCE [LARGE SCALE GENOMIC DNA]</scope>
    <source>
        <strain evidence="2">ATCC BAA-1158 / Py2</strain>
    </source>
</reference>
<evidence type="ECO:0000313" key="1">
    <source>
        <dbReference type="EMBL" id="ABS68655.1"/>
    </source>
</evidence>
<keyword evidence="2" id="KW-1185">Reference proteome</keyword>
<evidence type="ECO:0008006" key="3">
    <source>
        <dbReference type="Google" id="ProtNLM"/>
    </source>
</evidence>
<dbReference type="PROSITE" id="PS51318">
    <property type="entry name" value="TAT"/>
    <property type="match status" value="1"/>
</dbReference>
<dbReference type="InterPro" id="IPR006311">
    <property type="entry name" value="TAT_signal"/>
</dbReference>
<organism evidence="1 2">
    <name type="scientific">Xanthobacter autotrophicus (strain ATCC BAA-1158 / Py2)</name>
    <dbReference type="NCBI Taxonomy" id="78245"/>
    <lineage>
        <taxon>Bacteria</taxon>
        <taxon>Pseudomonadati</taxon>
        <taxon>Pseudomonadota</taxon>
        <taxon>Alphaproteobacteria</taxon>
        <taxon>Hyphomicrobiales</taxon>
        <taxon>Xanthobacteraceae</taxon>
        <taxon>Xanthobacter</taxon>
    </lineage>
</organism>
<sequence length="190" mass="21198">MPKPTAAANAAPMPITTRRTFLKAGGALGTVAALAVPVAVLPKAEAAEHPDAELLRLGAEFERNLVLLKAEMERNAPVRERYARAVERRRGDLNREPFDNFVKRRVVVEHDDAIDREDAFFNAMDALAERIREKPATGVAGLAVRARVAAYDSHILLKPDNHPDLQEWDNQCLLSFFREVERMAREAAHV</sequence>
<dbReference type="HOGENOM" id="CLU_1427498_0_0_5"/>
<dbReference type="KEGG" id="xau:Xaut_3426"/>